<organism evidence="1 2">
    <name type="scientific">Microbispora maris</name>
    <dbReference type="NCBI Taxonomy" id="3144104"/>
    <lineage>
        <taxon>Bacteria</taxon>
        <taxon>Bacillati</taxon>
        <taxon>Actinomycetota</taxon>
        <taxon>Actinomycetes</taxon>
        <taxon>Streptosporangiales</taxon>
        <taxon>Streptosporangiaceae</taxon>
        <taxon>Microbispora</taxon>
    </lineage>
</organism>
<sequence>MRRLRWWVAAGMTMLLLALAMPWLRLTTPLPESGRQRDCPVMGLDGPPGAVAVAPEDRQRMYLCFAHRRFGDLPDEELLARGGALCDSEVRDEELTRLLELRCPGLYERNQQIYLAERDAEEAEAKRRLAAAKAGCPRRKPIAAPVRQVRAALWVDTGGIQAWEEGYGGLDYSGRFLAKGRGTVHLSWGGDEKGPVCVTGEAYRQRPPHAKGWQRSGEMSYQSPTGVLRFFGDDGDLLGDVTVAGAGTYRIRAYVRGPERAPGLARAKAVREVLIVVFPGSARAARR</sequence>
<proteinExistence type="predicted"/>
<reference evidence="1 2" key="1">
    <citation type="submission" date="2024-05" db="EMBL/GenBank/DDBJ databases">
        <title>Microbispora sp.ZYX-F-249.</title>
        <authorList>
            <person name="Xie H."/>
        </authorList>
    </citation>
    <scope>NUCLEOTIDE SEQUENCE [LARGE SCALE GENOMIC DNA]</scope>
    <source>
        <strain evidence="1 2">ZYX-F-249</strain>
    </source>
</reference>
<accession>A0ABV0AYE5</accession>
<keyword evidence="2" id="KW-1185">Reference proteome</keyword>
<dbReference type="EMBL" id="JBDJAW010000029">
    <property type="protein sequence ID" value="MEN3539071.1"/>
    <property type="molecule type" value="Genomic_DNA"/>
</dbReference>
<name>A0ABV0AYE5_9ACTN</name>
<dbReference type="Proteomes" id="UP001447516">
    <property type="component" value="Unassembled WGS sequence"/>
</dbReference>
<gene>
    <name evidence="1" type="ORF">AAH991_28435</name>
</gene>
<evidence type="ECO:0000313" key="2">
    <source>
        <dbReference type="Proteomes" id="UP001447516"/>
    </source>
</evidence>
<evidence type="ECO:0000313" key="1">
    <source>
        <dbReference type="EMBL" id="MEN3539071.1"/>
    </source>
</evidence>
<comment type="caution">
    <text evidence="1">The sequence shown here is derived from an EMBL/GenBank/DDBJ whole genome shotgun (WGS) entry which is preliminary data.</text>
</comment>
<protein>
    <submittedName>
        <fullName evidence="1">Uncharacterized protein</fullName>
    </submittedName>
</protein>
<dbReference type="RefSeq" id="WP_346228982.1">
    <property type="nucleotide sequence ID" value="NZ_JBDJAW010000029.1"/>
</dbReference>